<gene>
    <name evidence="2" type="ORF">BU14_1907s0001</name>
</gene>
<feature type="compositionally biased region" description="Low complexity" evidence="1">
    <location>
        <begin position="1"/>
        <end position="13"/>
    </location>
</feature>
<evidence type="ECO:0000313" key="3">
    <source>
        <dbReference type="Proteomes" id="UP000218209"/>
    </source>
</evidence>
<name>A0A1X6NKD6_PORUM</name>
<evidence type="ECO:0000256" key="1">
    <source>
        <dbReference type="SAM" id="MobiDB-lite"/>
    </source>
</evidence>
<evidence type="ECO:0000313" key="2">
    <source>
        <dbReference type="EMBL" id="OSX69067.1"/>
    </source>
</evidence>
<feature type="region of interest" description="Disordered" evidence="1">
    <location>
        <begin position="1"/>
        <end position="94"/>
    </location>
</feature>
<keyword evidence="3" id="KW-1185">Reference proteome</keyword>
<feature type="region of interest" description="Disordered" evidence="1">
    <location>
        <begin position="173"/>
        <end position="255"/>
    </location>
</feature>
<proteinExistence type="predicted"/>
<accession>A0A1X6NKD6</accession>
<protein>
    <submittedName>
        <fullName evidence="2">Uncharacterized protein</fullName>
    </submittedName>
</protein>
<dbReference type="EMBL" id="KV919818">
    <property type="protein sequence ID" value="OSX69067.1"/>
    <property type="molecule type" value="Genomic_DNA"/>
</dbReference>
<feature type="region of interest" description="Disordered" evidence="1">
    <location>
        <begin position="112"/>
        <end position="137"/>
    </location>
</feature>
<feature type="compositionally biased region" description="Low complexity" evidence="1">
    <location>
        <begin position="24"/>
        <end position="41"/>
    </location>
</feature>
<feature type="compositionally biased region" description="Basic residues" evidence="1">
    <location>
        <begin position="112"/>
        <end position="123"/>
    </location>
</feature>
<sequence length="255" mass="26955">MAPRDPACGNARPGARRRGRAIRRAAAPAAAPARASAAGACGRRRRSPPPPTRAPWTVCGRRWGRPPARPCRRERPRGRSKRGRYNGSACIESVAWKRPPTPRALSRAIVTRRCRGSQARGRRPRDPARGAPVPGGGLVHANVATARRHGARQVGAAAAAPHVIRYPPPNLTRAAARARPPPPTDTPGALSVSWAEGANSAAAPRATRPPPPTAAGVRPETSTWHCPVVPTARGERRPQPAGTCGHAPLDRTLLP</sequence>
<feature type="compositionally biased region" description="Basic residues" evidence="1">
    <location>
        <begin position="70"/>
        <end position="84"/>
    </location>
</feature>
<dbReference type="AlphaFoldDB" id="A0A1X6NKD6"/>
<feature type="compositionally biased region" description="Basic residues" evidence="1">
    <location>
        <begin position="14"/>
        <end position="23"/>
    </location>
</feature>
<reference evidence="2 3" key="1">
    <citation type="submission" date="2017-03" db="EMBL/GenBank/DDBJ databases">
        <title>WGS assembly of Porphyra umbilicalis.</title>
        <authorList>
            <person name="Brawley S.H."/>
            <person name="Blouin N.A."/>
            <person name="Ficko-Blean E."/>
            <person name="Wheeler G.L."/>
            <person name="Lohr M."/>
            <person name="Goodson H.V."/>
            <person name="Jenkins J.W."/>
            <person name="Blaby-Haas C.E."/>
            <person name="Helliwell K.E."/>
            <person name="Chan C."/>
            <person name="Marriage T."/>
            <person name="Bhattacharya D."/>
            <person name="Klein A.S."/>
            <person name="Badis Y."/>
            <person name="Brodie J."/>
            <person name="Cao Y."/>
            <person name="Collen J."/>
            <person name="Dittami S.M."/>
            <person name="Gachon C.M."/>
            <person name="Green B.R."/>
            <person name="Karpowicz S."/>
            <person name="Kim J.W."/>
            <person name="Kudahl U."/>
            <person name="Lin S."/>
            <person name="Michel G."/>
            <person name="Mittag M."/>
            <person name="Olson B.J."/>
            <person name="Pangilinan J."/>
            <person name="Peng Y."/>
            <person name="Qiu H."/>
            <person name="Shu S."/>
            <person name="Singer J.T."/>
            <person name="Smith A.G."/>
            <person name="Sprecher B.N."/>
            <person name="Wagner V."/>
            <person name="Wang W."/>
            <person name="Wang Z.-Y."/>
            <person name="Yan J."/>
            <person name="Yarish C."/>
            <person name="Zoeuner-Riek S."/>
            <person name="Zhuang Y."/>
            <person name="Zou Y."/>
            <person name="Lindquist E.A."/>
            <person name="Grimwood J."/>
            <person name="Barry K."/>
            <person name="Rokhsar D.S."/>
            <person name="Schmutz J."/>
            <person name="Stiller J.W."/>
            <person name="Grossman A.R."/>
            <person name="Prochnik S.E."/>
        </authorList>
    </citation>
    <scope>NUCLEOTIDE SEQUENCE [LARGE SCALE GENOMIC DNA]</scope>
    <source>
        <strain evidence="2">4086291</strain>
    </source>
</reference>
<dbReference type="Proteomes" id="UP000218209">
    <property type="component" value="Unassembled WGS sequence"/>
</dbReference>
<organism evidence="2 3">
    <name type="scientific">Porphyra umbilicalis</name>
    <name type="common">Purple laver</name>
    <name type="synonym">Red alga</name>
    <dbReference type="NCBI Taxonomy" id="2786"/>
    <lineage>
        <taxon>Eukaryota</taxon>
        <taxon>Rhodophyta</taxon>
        <taxon>Bangiophyceae</taxon>
        <taxon>Bangiales</taxon>
        <taxon>Bangiaceae</taxon>
        <taxon>Porphyra</taxon>
    </lineage>
</organism>